<dbReference type="AlphaFoldDB" id="A0A177B7P6"/>
<evidence type="ECO:0000313" key="1">
    <source>
        <dbReference type="EMBL" id="OAF70276.1"/>
    </source>
</evidence>
<organism evidence="1 2">
    <name type="scientific">Intoshia linei</name>
    <dbReference type="NCBI Taxonomy" id="1819745"/>
    <lineage>
        <taxon>Eukaryota</taxon>
        <taxon>Metazoa</taxon>
        <taxon>Spiralia</taxon>
        <taxon>Lophotrochozoa</taxon>
        <taxon>Mesozoa</taxon>
        <taxon>Orthonectida</taxon>
        <taxon>Rhopaluridae</taxon>
        <taxon>Intoshia</taxon>
    </lineage>
</organism>
<dbReference type="EMBL" id="LWCA01000166">
    <property type="protein sequence ID" value="OAF70276.1"/>
    <property type="molecule type" value="Genomic_DNA"/>
</dbReference>
<protein>
    <submittedName>
        <fullName evidence="1">Uncharacterized protein</fullName>
    </submittedName>
</protein>
<name>A0A177B7P6_9BILA</name>
<gene>
    <name evidence="1" type="ORF">A3Q56_01942</name>
</gene>
<comment type="caution">
    <text evidence="1">The sequence shown here is derived from an EMBL/GenBank/DDBJ whole genome shotgun (WGS) entry which is preliminary data.</text>
</comment>
<proteinExistence type="predicted"/>
<sequence>MKQNTNFDQKTHRYAAQPVPATTVVMNQPRPINYLVLAIIITMC</sequence>
<accession>A0A177B7P6</accession>
<evidence type="ECO:0000313" key="2">
    <source>
        <dbReference type="Proteomes" id="UP000078046"/>
    </source>
</evidence>
<keyword evidence="2" id="KW-1185">Reference proteome</keyword>
<dbReference type="Proteomes" id="UP000078046">
    <property type="component" value="Unassembled WGS sequence"/>
</dbReference>
<reference evidence="1 2" key="1">
    <citation type="submission" date="2016-04" db="EMBL/GenBank/DDBJ databases">
        <title>The genome of Intoshia linei affirms orthonectids as highly simplified spiralians.</title>
        <authorList>
            <person name="Mikhailov K.V."/>
            <person name="Slusarev G.S."/>
            <person name="Nikitin M.A."/>
            <person name="Logacheva M.D."/>
            <person name="Penin A."/>
            <person name="Aleoshin V."/>
            <person name="Panchin Y.V."/>
        </authorList>
    </citation>
    <scope>NUCLEOTIDE SEQUENCE [LARGE SCALE GENOMIC DNA]</scope>
    <source>
        <strain evidence="1">Intl2013</strain>
        <tissue evidence="1">Whole animal</tissue>
    </source>
</reference>